<evidence type="ECO:0000313" key="2">
    <source>
        <dbReference type="EMBL" id="KAG9345865.1"/>
    </source>
</evidence>
<feature type="transmembrane region" description="Helical" evidence="1">
    <location>
        <begin position="192"/>
        <end position="210"/>
    </location>
</feature>
<keyword evidence="1" id="KW-0812">Transmembrane</keyword>
<dbReference type="EMBL" id="JAFBMS010000017">
    <property type="protein sequence ID" value="KAG9345865.1"/>
    <property type="molecule type" value="Genomic_DNA"/>
</dbReference>
<dbReference type="AlphaFoldDB" id="A0A8T2NZT9"/>
<comment type="caution">
    <text evidence="2">The sequence shown here is derived from an EMBL/GenBank/DDBJ whole genome shotgun (WGS) entry which is preliminary data.</text>
</comment>
<organism evidence="2 3">
    <name type="scientific">Albula glossodonta</name>
    <name type="common">roundjaw bonefish</name>
    <dbReference type="NCBI Taxonomy" id="121402"/>
    <lineage>
        <taxon>Eukaryota</taxon>
        <taxon>Metazoa</taxon>
        <taxon>Chordata</taxon>
        <taxon>Craniata</taxon>
        <taxon>Vertebrata</taxon>
        <taxon>Euteleostomi</taxon>
        <taxon>Actinopterygii</taxon>
        <taxon>Neopterygii</taxon>
        <taxon>Teleostei</taxon>
        <taxon>Albuliformes</taxon>
        <taxon>Albulidae</taxon>
        <taxon>Albula</taxon>
    </lineage>
</organism>
<evidence type="ECO:0000256" key="1">
    <source>
        <dbReference type="SAM" id="Phobius"/>
    </source>
</evidence>
<feature type="transmembrane region" description="Helical" evidence="1">
    <location>
        <begin position="216"/>
        <end position="243"/>
    </location>
</feature>
<accession>A0A8T2NZT9</accession>
<keyword evidence="1" id="KW-1133">Transmembrane helix</keyword>
<protein>
    <submittedName>
        <fullName evidence="2">Uncharacterized protein</fullName>
    </submittedName>
</protein>
<gene>
    <name evidence="2" type="ORF">JZ751_009021</name>
</gene>
<keyword evidence="1" id="KW-0472">Membrane</keyword>
<feature type="transmembrane region" description="Helical" evidence="1">
    <location>
        <begin position="255"/>
        <end position="275"/>
    </location>
</feature>
<evidence type="ECO:0000313" key="3">
    <source>
        <dbReference type="Proteomes" id="UP000824540"/>
    </source>
</evidence>
<dbReference type="Proteomes" id="UP000824540">
    <property type="component" value="Unassembled WGS sequence"/>
</dbReference>
<proteinExistence type="predicted"/>
<dbReference type="OrthoDB" id="10667715at2759"/>
<name>A0A8T2NZT9_9TELE</name>
<sequence>MNRQEYLCTDLWHTCKPSVVLLSDDAALAMDVQALLVAVCLCEGCQATALSWRKPAVIGCNEITSFPTPATAGSALIIRSRDPFLALSHHGITLEKPTQHQSIGSSSVYCPVCRPLLSPETQQTATAPFCSKTETPRIKQLKIWGALEAYVQSVRVRQGKEFAPVYPIMLQLLQKSSSGQSGLRRFCSSARALASMVYILLSSFFIFFHLSPRITLMALCMTCTYLLSFPGYICVYSTLYFLANSMKAFIGRLHLVGVALLAVPEVWLLLVLPWVDWEGPGGSGSRPSFSQSGLTAPPLDWEARRWRAMLLRTYTAEESRGVKS</sequence>
<keyword evidence="3" id="KW-1185">Reference proteome</keyword>
<reference evidence="2" key="1">
    <citation type="thesis" date="2021" institute="BYU ScholarsArchive" country="Provo, UT, USA">
        <title>Applications of and Algorithms for Genome Assembly and Genomic Analyses with an Emphasis on Marine Teleosts.</title>
        <authorList>
            <person name="Pickett B.D."/>
        </authorList>
    </citation>
    <scope>NUCLEOTIDE SEQUENCE</scope>
    <source>
        <strain evidence="2">HI-2016</strain>
    </source>
</reference>